<evidence type="ECO:0000256" key="6">
    <source>
        <dbReference type="SAM" id="MobiDB-lite"/>
    </source>
</evidence>
<organism evidence="9 10">
    <name type="scientific">Paramagnetospirillum magneticum (strain ATCC 700264 / AMB-1)</name>
    <name type="common">Magnetospirillum magneticum</name>
    <dbReference type="NCBI Taxonomy" id="342108"/>
    <lineage>
        <taxon>Bacteria</taxon>
        <taxon>Pseudomonadati</taxon>
        <taxon>Pseudomonadota</taxon>
        <taxon>Alphaproteobacteria</taxon>
        <taxon>Rhodospirillales</taxon>
        <taxon>Magnetospirillaceae</taxon>
        <taxon>Paramagnetospirillum</taxon>
    </lineage>
</organism>
<evidence type="ECO:0000259" key="8">
    <source>
        <dbReference type="Pfam" id="PF00482"/>
    </source>
</evidence>
<evidence type="ECO:0000256" key="7">
    <source>
        <dbReference type="SAM" id="Phobius"/>
    </source>
</evidence>
<protein>
    <submittedName>
        <fullName evidence="9">Flp pilus assembly protein TadC</fullName>
    </submittedName>
</protein>
<feature type="transmembrane region" description="Helical" evidence="7">
    <location>
        <begin position="310"/>
        <end position="332"/>
    </location>
</feature>
<evidence type="ECO:0000256" key="5">
    <source>
        <dbReference type="ARBA" id="ARBA00023136"/>
    </source>
</evidence>
<dbReference type="PANTHER" id="PTHR35007">
    <property type="entry name" value="INTEGRAL MEMBRANE PROTEIN-RELATED"/>
    <property type="match status" value="1"/>
</dbReference>
<dbReference type="Proteomes" id="UP000007058">
    <property type="component" value="Chromosome"/>
</dbReference>
<dbReference type="PANTHER" id="PTHR35007:SF2">
    <property type="entry name" value="PILUS ASSEMBLE PROTEIN"/>
    <property type="match status" value="1"/>
</dbReference>
<feature type="transmembrane region" description="Helical" evidence="7">
    <location>
        <begin position="131"/>
        <end position="153"/>
    </location>
</feature>
<accession>Q2W0S5</accession>
<feature type="domain" description="Type II secretion system protein GspF" evidence="8">
    <location>
        <begin position="199"/>
        <end position="326"/>
    </location>
</feature>
<name>Q2W0S5_PARM1</name>
<dbReference type="AlphaFoldDB" id="Q2W0S5"/>
<dbReference type="STRING" id="342108.amb3746"/>
<gene>
    <name evidence="9" type="ordered locus">amb3746</name>
</gene>
<dbReference type="InterPro" id="IPR018076">
    <property type="entry name" value="T2SS_GspF_dom"/>
</dbReference>
<sequence>MEQDEIPPPDGRRDDGPGEAMLTTLIMLTAALAAAASVLAVALPLLARDRRASRIKAVSNRRRELSERQKAELDQARATSRRRGARPQRRVALMRAVIDRLKLQDLLEAKALRAQLACAGWRSQAAPLTFIFARVALPVILLALGLIYATTLFDEQPLMIRALILAAAMGIGALLPNIWLTNAVQKRQMALSRAFPDALDLIVICVDAGLSVETALGRVTEEMMISAPEMAEEIGLTAAELAFLADRRHAWENFAERTGLPQVKSLATALIQSEKYGTPVAQALKVISQENREGRMAAAEKKAAALPAKLTVPMIVFFLPVLFLIIAGPAAIQVSGMMK</sequence>
<keyword evidence="10" id="KW-1185">Reference proteome</keyword>
<feature type="transmembrane region" description="Helical" evidence="7">
    <location>
        <begin position="20"/>
        <end position="46"/>
    </location>
</feature>
<comment type="subcellular location">
    <subcellularLocation>
        <location evidence="1">Cell membrane</location>
        <topology evidence="1">Multi-pass membrane protein</topology>
    </subcellularLocation>
</comment>
<dbReference type="EMBL" id="AP007255">
    <property type="protein sequence ID" value="BAE52550.1"/>
    <property type="molecule type" value="Genomic_DNA"/>
</dbReference>
<keyword evidence="2" id="KW-1003">Cell membrane</keyword>
<keyword evidence="4 7" id="KW-1133">Transmembrane helix</keyword>
<dbReference type="Pfam" id="PF00482">
    <property type="entry name" value="T2SSF"/>
    <property type="match status" value="1"/>
</dbReference>
<feature type="transmembrane region" description="Helical" evidence="7">
    <location>
        <begin position="159"/>
        <end position="180"/>
    </location>
</feature>
<evidence type="ECO:0000256" key="4">
    <source>
        <dbReference type="ARBA" id="ARBA00022989"/>
    </source>
</evidence>
<dbReference type="HOGENOM" id="CLU_056917_0_0_5"/>
<evidence type="ECO:0000313" key="10">
    <source>
        <dbReference type="Proteomes" id="UP000007058"/>
    </source>
</evidence>
<dbReference type="GO" id="GO:0005886">
    <property type="term" value="C:plasma membrane"/>
    <property type="evidence" value="ECO:0007669"/>
    <property type="project" value="UniProtKB-SubCell"/>
</dbReference>
<evidence type="ECO:0000256" key="1">
    <source>
        <dbReference type="ARBA" id="ARBA00004651"/>
    </source>
</evidence>
<proteinExistence type="predicted"/>
<feature type="compositionally biased region" description="Basic and acidic residues" evidence="6">
    <location>
        <begin position="66"/>
        <end position="75"/>
    </location>
</feature>
<reference evidence="9 10" key="1">
    <citation type="journal article" date="2005" name="DNA Res.">
        <title>Complete genome sequence of the facultative anaerobic magnetotactic bacterium Magnetospirillum sp. strain AMB-1.</title>
        <authorList>
            <person name="Matsunaga T."/>
            <person name="Okamura Y."/>
            <person name="Fukuda Y."/>
            <person name="Wahyudi A.T."/>
            <person name="Murase Y."/>
            <person name="Takeyama H."/>
        </authorList>
    </citation>
    <scope>NUCLEOTIDE SEQUENCE [LARGE SCALE GENOMIC DNA]</scope>
    <source>
        <strain evidence="10">ATCC 700264 / AMB-1</strain>
    </source>
</reference>
<keyword evidence="5 7" id="KW-0472">Membrane</keyword>
<dbReference type="KEGG" id="mag:amb3746"/>
<evidence type="ECO:0000256" key="3">
    <source>
        <dbReference type="ARBA" id="ARBA00022692"/>
    </source>
</evidence>
<evidence type="ECO:0000256" key="2">
    <source>
        <dbReference type="ARBA" id="ARBA00022475"/>
    </source>
</evidence>
<keyword evidence="3 7" id="KW-0812">Transmembrane</keyword>
<feature type="region of interest" description="Disordered" evidence="6">
    <location>
        <begin position="66"/>
        <end position="85"/>
    </location>
</feature>
<evidence type="ECO:0000313" key="9">
    <source>
        <dbReference type="EMBL" id="BAE52550.1"/>
    </source>
</evidence>